<protein>
    <submittedName>
        <fullName evidence="1">Tigger transposable element-derived protein 4-like</fullName>
    </submittedName>
</protein>
<gene>
    <name evidence="1" type="ORF">FWK35_00011809</name>
</gene>
<dbReference type="EMBL" id="VUJU01001474">
    <property type="protein sequence ID" value="KAF0765143.1"/>
    <property type="molecule type" value="Genomic_DNA"/>
</dbReference>
<dbReference type="Proteomes" id="UP000478052">
    <property type="component" value="Unassembled WGS sequence"/>
</dbReference>
<dbReference type="AlphaFoldDB" id="A0A6G0Z4G4"/>
<proteinExistence type="predicted"/>
<evidence type="ECO:0000313" key="2">
    <source>
        <dbReference type="Proteomes" id="UP000478052"/>
    </source>
</evidence>
<comment type="caution">
    <text evidence="1">The sequence shown here is derived from an EMBL/GenBank/DDBJ whole genome shotgun (WGS) entry which is preliminary data.</text>
</comment>
<reference evidence="1 2" key="1">
    <citation type="submission" date="2019-08" db="EMBL/GenBank/DDBJ databases">
        <title>Whole genome of Aphis craccivora.</title>
        <authorList>
            <person name="Voronova N.V."/>
            <person name="Shulinski R.S."/>
            <person name="Bandarenka Y.V."/>
            <person name="Zhorov D.G."/>
            <person name="Warner D."/>
        </authorList>
    </citation>
    <scope>NUCLEOTIDE SEQUENCE [LARGE SCALE GENOMIC DNA]</scope>
    <source>
        <strain evidence="1">180601</strain>
        <tissue evidence="1">Whole Body</tissue>
    </source>
</reference>
<name>A0A6G0Z4G4_APHCR</name>
<sequence length="69" mass="8173">MTVTDKIVKSYPLDYESNKKEWITSEFLKDKKVPINLVLLLIANYTAHKINKNNFFHQMLMMSQLQPND</sequence>
<keyword evidence="2" id="KW-1185">Reference proteome</keyword>
<evidence type="ECO:0000313" key="1">
    <source>
        <dbReference type="EMBL" id="KAF0765143.1"/>
    </source>
</evidence>
<organism evidence="1 2">
    <name type="scientific">Aphis craccivora</name>
    <name type="common">Cowpea aphid</name>
    <dbReference type="NCBI Taxonomy" id="307492"/>
    <lineage>
        <taxon>Eukaryota</taxon>
        <taxon>Metazoa</taxon>
        <taxon>Ecdysozoa</taxon>
        <taxon>Arthropoda</taxon>
        <taxon>Hexapoda</taxon>
        <taxon>Insecta</taxon>
        <taxon>Pterygota</taxon>
        <taxon>Neoptera</taxon>
        <taxon>Paraneoptera</taxon>
        <taxon>Hemiptera</taxon>
        <taxon>Sternorrhyncha</taxon>
        <taxon>Aphidomorpha</taxon>
        <taxon>Aphidoidea</taxon>
        <taxon>Aphididae</taxon>
        <taxon>Aphidini</taxon>
        <taxon>Aphis</taxon>
        <taxon>Aphis</taxon>
    </lineage>
</organism>
<accession>A0A6G0Z4G4</accession>